<evidence type="ECO:0000313" key="3">
    <source>
        <dbReference type="Proteomes" id="UP001164965"/>
    </source>
</evidence>
<dbReference type="Pfam" id="PF20373">
    <property type="entry name" value="DUF6668"/>
    <property type="match status" value="1"/>
</dbReference>
<protein>
    <submittedName>
        <fullName evidence="2">Uncharacterized protein</fullName>
    </submittedName>
</protein>
<feature type="region of interest" description="Disordered" evidence="1">
    <location>
        <begin position="209"/>
        <end position="248"/>
    </location>
</feature>
<dbReference type="Proteomes" id="UP001164965">
    <property type="component" value="Plasmid unnamed2"/>
</dbReference>
<gene>
    <name evidence="2" type="ORF">RHODO2019_18670</name>
</gene>
<reference evidence="2" key="1">
    <citation type="submission" date="2022-10" db="EMBL/GenBank/DDBJ databases">
        <title>Rhodococcus sp.75.</title>
        <authorList>
            <person name="Sun M."/>
        </authorList>
    </citation>
    <scope>NUCLEOTIDE SEQUENCE</scope>
    <source>
        <strain evidence="2">75</strain>
        <plasmid evidence="2">unnamed2</plasmid>
    </source>
</reference>
<evidence type="ECO:0000256" key="1">
    <source>
        <dbReference type="SAM" id="MobiDB-lite"/>
    </source>
</evidence>
<feature type="region of interest" description="Disordered" evidence="1">
    <location>
        <begin position="1"/>
        <end position="27"/>
    </location>
</feature>
<geneLocation type="plasmid" evidence="2 3">
    <name>unnamed2</name>
</geneLocation>
<dbReference type="RefSeq" id="WP_265385120.1">
    <property type="nucleotide sequence ID" value="NZ_CP110617.1"/>
</dbReference>
<dbReference type="EMBL" id="CP110617">
    <property type="protein sequence ID" value="UZJ27016.1"/>
    <property type="molecule type" value="Genomic_DNA"/>
</dbReference>
<dbReference type="InterPro" id="IPR046609">
    <property type="entry name" value="DUF6668"/>
</dbReference>
<evidence type="ECO:0000313" key="2">
    <source>
        <dbReference type="EMBL" id="UZJ27016.1"/>
    </source>
</evidence>
<keyword evidence="3" id="KW-1185">Reference proteome</keyword>
<name>A0ABY6P5S2_9NOCA</name>
<accession>A0ABY6P5S2</accession>
<sequence>MSTPDRSRAGNPLLPTAPPPSPREAPIESSAVLRDQVEARYGPQTPLNIPQQVGVGLPPWRVTTNPALWVVGVHGGAGATTITRLLGPATAELARHYPVAPTGAPAPRVLLVARTHASGLTAARGAAAQWASGTTGVTLVGLVVVDDGPRLPKDLVATVTALGGMVPALWHLPWCEAWRSTTTTPTEVPRRTRKSLDAITAAAEKATACLPAPGTPGGALRPPPPAHPDRHPPAPHHTTLWAARPTAD</sequence>
<proteinExistence type="predicted"/>
<keyword evidence="2" id="KW-0614">Plasmid</keyword>
<organism evidence="2 3">
    <name type="scientific">Rhodococcus antarcticus</name>
    <dbReference type="NCBI Taxonomy" id="2987751"/>
    <lineage>
        <taxon>Bacteria</taxon>
        <taxon>Bacillati</taxon>
        <taxon>Actinomycetota</taxon>
        <taxon>Actinomycetes</taxon>
        <taxon>Mycobacteriales</taxon>
        <taxon>Nocardiaceae</taxon>
        <taxon>Rhodococcus</taxon>
    </lineage>
</organism>